<proteinExistence type="inferred from homology"/>
<keyword evidence="2" id="KW-0560">Oxidoreductase</keyword>
<dbReference type="InterPro" id="IPR002347">
    <property type="entry name" value="SDR_fam"/>
</dbReference>
<dbReference type="AlphaFoldDB" id="A0A235EH61"/>
<organism evidence="4 5">
    <name type="scientific">Acidovorax kalamii</name>
    <dbReference type="NCBI Taxonomy" id="2004485"/>
    <lineage>
        <taxon>Bacteria</taxon>
        <taxon>Pseudomonadati</taxon>
        <taxon>Pseudomonadota</taxon>
        <taxon>Betaproteobacteria</taxon>
        <taxon>Burkholderiales</taxon>
        <taxon>Comamonadaceae</taxon>
        <taxon>Acidovorax</taxon>
    </lineage>
</organism>
<protein>
    <submittedName>
        <fullName evidence="4">Oxidoreductase</fullName>
    </submittedName>
</protein>
<evidence type="ECO:0000256" key="1">
    <source>
        <dbReference type="ARBA" id="ARBA00006484"/>
    </source>
</evidence>
<evidence type="ECO:0000256" key="2">
    <source>
        <dbReference type="ARBA" id="ARBA00023002"/>
    </source>
</evidence>
<sequence length="259" mass="25944">MSSVLASAPTHQPLAGKVALVTGGARGIGAAIVRRLARDGAAVAFTYSSSASPAQALVAAIEASGGKALALQADSADAAALTQAVDHAARTLGRLDILVNNAGVAVAGVLDSFSLADFDHTLNVNVRAVFVATQAAVRHMGQGGAYGRVITIGSTNSDRVPWPGFSVYGMSKAAIVGLTKGLARDLGPRGITVNNVQPGPVNTDMNPADGPMAGDMHGLMALDRHAHPDEIAGMVAYLAGPESGMVTGASLLIDGGFAA</sequence>
<evidence type="ECO:0000259" key="3">
    <source>
        <dbReference type="SMART" id="SM00822"/>
    </source>
</evidence>
<name>A0A235EH61_9BURK</name>
<dbReference type="SUPFAM" id="SSF51735">
    <property type="entry name" value="NAD(P)-binding Rossmann-fold domains"/>
    <property type="match status" value="1"/>
</dbReference>
<dbReference type="RefSeq" id="WP_094291900.1">
    <property type="nucleotide sequence ID" value="NZ_NOIG01000015.1"/>
</dbReference>
<dbReference type="PANTHER" id="PTHR43639:SF1">
    <property type="entry name" value="SHORT-CHAIN DEHYDROGENASE_REDUCTASE FAMILY PROTEIN"/>
    <property type="match status" value="1"/>
</dbReference>
<dbReference type="SMART" id="SM00822">
    <property type="entry name" value="PKS_KR"/>
    <property type="match status" value="1"/>
</dbReference>
<dbReference type="PRINTS" id="PR00080">
    <property type="entry name" value="SDRFAMILY"/>
</dbReference>
<dbReference type="OrthoDB" id="9803333at2"/>
<dbReference type="Gene3D" id="3.40.50.720">
    <property type="entry name" value="NAD(P)-binding Rossmann-like Domain"/>
    <property type="match status" value="1"/>
</dbReference>
<dbReference type="InterPro" id="IPR057326">
    <property type="entry name" value="KR_dom"/>
</dbReference>
<reference evidence="4 5" key="1">
    <citation type="submission" date="2017-07" db="EMBL/GenBank/DDBJ databases">
        <title>Acidovorax KNDSW TSA 6 genome sequence and assembly.</title>
        <authorList>
            <person name="Mayilraj S."/>
        </authorList>
    </citation>
    <scope>NUCLEOTIDE SEQUENCE [LARGE SCALE GENOMIC DNA]</scope>
    <source>
        <strain evidence="4 5">KNDSW-TSA6</strain>
    </source>
</reference>
<dbReference type="EMBL" id="NOIG01000015">
    <property type="protein sequence ID" value="OYD47897.1"/>
    <property type="molecule type" value="Genomic_DNA"/>
</dbReference>
<accession>A0A235EH61</accession>
<comment type="similarity">
    <text evidence="1">Belongs to the short-chain dehydrogenases/reductases (SDR) family.</text>
</comment>
<dbReference type="FunFam" id="3.40.50.720:FF:000084">
    <property type="entry name" value="Short-chain dehydrogenase reductase"/>
    <property type="match status" value="1"/>
</dbReference>
<feature type="domain" description="Ketoreductase" evidence="3">
    <location>
        <begin position="17"/>
        <end position="199"/>
    </location>
</feature>
<dbReference type="GO" id="GO:0016491">
    <property type="term" value="F:oxidoreductase activity"/>
    <property type="evidence" value="ECO:0007669"/>
    <property type="project" value="UniProtKB-KW"/>
</dbReference>
<dbReference type="CDD" id="cd05233">
    <property type="entry name" value="SDR_c"/>
    <property type="match status" value="1"/>
</dbReference>
<dbReference type="PRINTS" id="PR00081">
    <property type="entry name" value="GDHRDH"/>
</dbReference>
<keyword evidence="5" id="KW-1185">Reference proteome</keyword>
<dbReference type="Proteomes" id="UP000215441">
    <property type="component" value="Unassembled WGS sequence"/>
</dbReference>
<evidence type="ECO:0000313" key="4">
    <source>
        <dbReference type="EMBL" id="OYD47897.1"/>
    </source>
</evidence>
<dbReference type="InterPro" id="IPR036291">
    <property type="entry name" value="NAD(P)-bd_dom_sf"/>
</dbReference>
<dbReference type="Pfam" id="PF13561">
    <property type="entry name" value="adh_short_C2"/>
    <property type="match status" value="1"/>
</dbReference>
<evidence type="ECO:0000313" key="5">
    <source>
        <dbReference type="Proteomes" id="UP000215441"/>
    </source>
</evidence>
<dbReference type="PANTHER" id="PTHR43639">
    <property type="entry name" value="OXIDOREDUCTASE, SHORT-CHAIN DEHYDROGENASE/REDUCTASE FAMILY (AFU_ORTHOLOGUE AFUA_5G02870)"/>
    <property type="match status" value="1"/>
</dbReference>
<gene>
    <name evidence="4" type="ORF">CBY09_23060</name>
</gene>
<comment type="caution">
    <text evidence="4">The sequence shown here is derived from an EMBL/GenBank/DDBJ whole genome shotgun (WGS) entry which is preliminary data.</text>
</comment>